<reference evidence="2" key="1">
    <citation type="submission" date="2022-02" db="EMBL/GenBank/DDBJ databases">
        <title>Towards deciphering the DNA virus diversity associated with rodent species in the families Cricetidae and Heteromyidae.</title>
        <authorList>
            <person name="Lund M."/>
            <person name="Larsen B.B."/>
            <person name="Gryseels S."/>
            <person name="Kraberger S."/>
            <person name="Rowsey D.M."/>
            <person name="Steger L."/>
            <person name="Yule K.M."/>
            <person name="Upham N.S."/>
            <person name="Worobey M."/>
            <person name="Van Doorslaer K."/>
            <person name="Varsani A."/>
        </authorList>
    </citation>
    <scope>NUCLEOTIDE SEQUENCE</scope>
    <source>
        <strain evidence="2">UA08Rod_6219</strain>
    </source>
</reference>
<keyword evidence="1" id="KW-0812">Transmembrane</keyword>
<protein>
    <submittedName>
        <fullName evidence="2">Uncharacterized protein</fullName>
    </submittedName>
</protein>
<sequence>MVTSSDLQRHLSRIGLCRRCFCSFLLFVYPITCRFPLFVLPF</sequence>
<feature type="transmembrane region" description="Helical" evidence="1">
    <location>
        <begin position="21"/>
        <end position="40"/>
    </location>
</feature>
<dbReference type="EMBL" id="OM869514">
    <property type="protein sequence ID" value="UPW40893.1"/>
    <property type="molecule type" value="Genomic_DNA"/>
</dbReference>
<proteinExistence type="predicted"/>
<keyword evidence="1" id="KW-1133">Transmembrane helix</keyword>
<organism evidence="2">
    <name type="scientific">Sigmofec virus UA08Rod_6219</name>
    <dbReference type="NCBI Taxonomy" id="2929225"/>
    <lineage>
        <taxon>Viruses</taxon>
        <taxon>Monodnaviria</taxon>
        <taxon>Sangervirae</taxon>
        <taxon>Phixviricota</taxon>
        <taxon>Malgrandaviricetes</taxon>
        <taxon>Petitvirales</taxon>
        <taxon>Microviridae</taxon>
    </lineage>
</organism>
<keyword evidence="1" id="KW-0472">Membrane</keyword>
<name>A0A976N1R2_9VIRU</name>
<evidence type="ECO:0000313" key="2">
    <source>
        <dbReference type="EMBL" id="UPW40893.1"/>
    </source>
</evidence>
<evidence type="ECO:0000256" key="1">
    <source>
        <dbReference type="SAM" id="Phobius"/>
    </source>
</evidence>
<accession>A0A976N1R2</accession>